<evidence type="ECO:0000259" key="2">
    <source>
        <dbReference type="Pfam" id="PF00144"/>
    </source>
</evidence>
<keyword evidence="1" id="KW-1133">Transmembrane helix</keyword>
<organism evidence="3 4">
    <name type="scientific">Chitinophaga silvisoli</name>
    <dbReference type="NCBI Taxonomy" id="2291814"/>
    <lineage>
        <taxon>Bacteria</taxon>
        <taxon>Pseudomonadati</taxon>
        <taxon>Bacteroidota</taxon>
        <taxon>Chitinophagia</taxon>
        <taxon>Chitinophagales</taxon>
        <taxon>Chitinophagaceae</taxon>
        <taxon>Chitinophaga</taxon>
    </lineage>
</organism>
<dbReference type="RefSeq" id="WP_116852626.1">
    <property type="nucleotide sequence ID" value="NZ_QTJV01000002.1"/>
</dbReference>
<keyword evidence="3" id="KW-0378">Hydrolase</keyword>
<feature type="transmembrane region" description="Helical" evidence="1">
    <location>
        <begin position="50"/>
        <end position="72"/>
    </location>
</feature>
<dbReference type="GO" id="GO:0016787">
    <property type="term" value="F:hydrolase activity"/>
    <property type="evidence" value="ECO:0007669"/>
    <property type="project" value="UniProtKB-KW"/>
</dbReference>
<comment type="caution">
    <text evidence="3">The sequence shown here is derived from an EMBL/GenBank/DDBJ whole genome shotgun (WGS) entry which is preliminary data.</text>
</comment>
<dbReference type="OrthoDB" id="9793489at2"/>
<dbReference type="SUPFAM" id="SSF56601">
    <property type="entry name" value="beta-lactamase/transpeptidase-like"/>
    <property type="match status" value="1"/>
</dbReference>
<dbReference type="Pfam" id="PF00144">
    <property type="entry name" value="Beta-lactamase"/>
    <property type="match status" value="1"/>
</dbReference>
<name>A0A3E1P4V7_9BACT</name>
<dbReference type="InterPro" id="IPR050491">
    <property type="entry name" value="AmpC-like"/>
</dbReference>
<dbReference type="AlphaFoldDB" id="A0A3E1P4V7"/>
<feature type="domain" description="Beta-lactamase-related" evidence="2">
    <location>
        <begin position="2"/>
        <end position="66"/>
    </location>
</feature>
<proteinExistence type="predicted"/>
<dbReference type="PANTHER" id="PTHR46825">
    <property type="entry name" value="D-ALANYL-D-ALANINE-CARBOXYPEPTIDASE/ENDOPEPTIDASE AMPH"/>
    <property type="match status" value="1"/>
</dbReference>
<dbReference type="InterPro" id="IPR012338">
    <property type="entry name" value="Beta-lactam/transpept-like"/>
</dbReference>
<evidence type="ECO:0000313" key="4">
    <source>
        <dbReference type="Proteomes" id="UP000261174"/>
    </source>
</evidence>
<sequence>MDTFIQTQMQQRKIPGLQLAILKHGKIIKTGNYGLANLQDSVPVSDKTVFTINSITKAFVGLAIVQICFYLFQNPGRRVHFE</sequence>
<gene>
    <name evidence="3" type="ORF">DXN04_07050</name>
</gene>
<dbReference type="EMBL" id="QTJV01000002">
    <property type="protein sequence ID" value="RFM35144.1"/>
    <property type="molecule type" value="Genomic_DNA"/>
</dbReference>
<keyword evidence="4" id="KW-1185">Reference proteome</keyword>
<dbReference type="InterPro" id="IPR001466">
    <property type="entry name" value="Beta-lactam-related"/>
</dbReference>
<accession>A0A3E1P4V7</accession>
<dbReference type="Proteomes" id="UP000261174">
    <property type="component" value="Unassembled WGS sequence"/>
</dbReference>
<evidence type="ECO:0000256" key="1">
    <source>
        <dbReference type="SAM" id="Phobius"/>
    </source>
</evidence>
<reference evidence="3 4" key="1">
    <citation type="submission" date="2018-08" db="EMBL/GenBank/DDBJ databases">
        <title>Chitinophaga sp. K20C18050901, a novel bacterium isolated from forest soil.</title>
        <authorList>
            <person name="Wang C."/>
        </authorList>
    </citation>
    <scope>NUCLEOTIDE SEQUENCE [LARGE SCALE GENOMIC DNA]</scope>
    <source>
        <strain evidence="3 4">K20C18050901</strain>
    </source>
</reference>
<protein>
    <submittedName>
        <fullName evidence="3">Class A beta-lactamase-related serine hydrolase</fullName>
    </submittedName>
</protein>
<dbReference type="PANTHER" id="PTHR46825:SF9">
    <property type="entry name" value="BETA-LACTAMASE-RELATED DOMAIN-CONTAINING PROTEIN"/>
    <property type="match status" value="1"/>
</dbReference>
<keyword evidence="1" id="KW-0812">Transmembrane</keyword>
<dbReference type="Gene3D" id="3.40.710.10">
    <property type="entry name" value="DD-peptidase/beta-lactamase superfamily"/>
    <property type="match status" value="1"/>
</dbReference>
<evidence type="ECO:0000313" key="3">
    <source>
        <dbReference type="EMBL" id="RFM35144.1"/>
    </source>
</evidence>
<keyword evidence="1" id="KW-0472">Membrane</keyword>